<proteinExistence type="predicted"/>
<reference evidence="3 4" key="1">
    <citation type="submission" date="2017-11" db="EMBL/GenBank/DDBJ databases">
        <title>De novo assembly and phasing of dikaryotic genomes from two isolates of Puccinia coronata f. sp. avenae, the causal agent of oat crown rust.</title>
        <authorList>
            <person name="Miller M.E."/>
            <person name="Zhang Y."/>
            <person name="Omidvar V."/>
            <person name="Sperschneider J."/>
            <person name="Schwessinger B."/>
            <person name="Raley C."/>
            <person name="Palmer J.M."/>
            <person name="Garnica D."/>
            <person name="Upadhyaya N."/>
            <person name="Rathjen J."/>
            <person name="Taylor J.M."/>
            <person name="Park R.F."/>
            <person name="Dodds P.N."/>
            <person name="Hirsch C.D."/>
            <person name="Kianian S.F."/>
            <person name="Figueroa M."/>
        </authorList>
    </citation>
    <scope>NUCLEOTIDE SEQUENCE [LARGE SCALE GENOMIC DNA]</scope>
    <source>
        <strain evidence="3">12SD80</strain>
    </source>
</reference>
<gene>
    <name evidence="3" type="ORF">PCASD_14470</name>
</gene>
<organism evidence="3 4">
    <name type="scientific">Puccinia coronata f. sp. avenae</name>
    <dbReference type="NCBI Taxonomy" id="200324"/>
    <lineage>
        <taxon>Eukaryota</taxon>
        <taxon>Fungi</taxon>
        <taxon>Dikarya</taxon>
        <taxon>Basidiomycota</taxon>
        <taxon>Pucciniomycotina</taxon>
        <taxon>Pucciniomycetes</taxon>
        <taxon>Pucciniales</taxon>
        <taxon>Pucciniaceae</taxon>
        <taxon>Puccinia</taxon>
    </lineage>
</organism>
<dbReference type="Proteomes" id="UP000235392">
    <property type="component" value="Unassembled WGS sequence"/>
</dbReference>
<comment type="caution">
    <text evidence="3">The sequence shown here is derived from an EMBL/GenBank/DDBJ whole genome shotgun (WGS) entry which is preliminary data.</text>
</comment>
<dbReference type="EMBL" id="PGCI01000206">
    <property type="protein sequence ID" value="PLW34051.1"/>
    <property type="molecule type" value="Genomic_DNA"/>
</dbReference>
<protein>
    <recommendedName>
        <fullName evidence="5">Secreted protein</fullName>
    </recommendedName>
</protein>
<evidence type="ECO:0000256" key="2">
    <source>
        <dbReference type="SAM" id="SignalP"/>
    </source>
</evidence>
<evidence type="ECO:0008006" key="5">
    <source>
        <dbReference type="Google" id="ProtNLM"/>
    </source>
</evidence>
<feature type="region of interest" description="Disordered" evidence="1">
    <location>
        <begin position="29"/>
        <end position="63"/>
    </location>
</feature>
<evidence type="ECO:0000256" key="1">
    <source>
        <dbReference type="SAM" id="MobiDB-lite"/>
    </source>
</evidence>
<evidence type="ECO:0000313" key="3">
    <source>
        <dbReference type="EMBL" id="PLW34051.1"/>
    </source>
</evidence>
<sequence length="96" mass="10153">MKFLSTSLVTLLIMVVHGATSAEILEPAGSSGALDKRSSGTPAYSGAFGSSDSDGSLTRPFNPRKPRLSFQVSQLHFRYKSSSSSTCLSLTEDCSC</sequence>
<evidence type="ECO:0000313" key="4">
    <source>
        <dbReference type="Proteomes" id="UP000235392"/>
    </source>
</evidence>
<feature type="signal peptide" evidence="2">
    <location>
        <begin position="1"/>
        <end position="21"/>
    </location>
</feature>
<feature type="chain" id="PRO_5014820892" description="Secreted protein" evidence="2">
    <location>
        <begin position="22"/>
        <end position="96"/>
    </location>
</feature>
<name>A0A2N5U8J1_9BASI</name>
<accession>A0A2N5U8J1</accession>
<dbReference type="AlphaFoldDB" id="A0A2N5U8J1"/>
<keyword evidence="2" id="KW-0732">Signal</keyword>